<evidence type="ECO:0000256" key="2">
    <source>
        <dbReference type="ARBA" id="ARBA00012438"/>
    </source>
</evidence>
<dbReference type="SUPFAM" id="SSF55874">
    <property type="entry name" value="ATPase domain of HSP90 chaperone/DNA topoisomerase II/histidine kinase"/>
    <property type="match status" value="1"/>
</dbReference>
<evidence type="ECO:0000256" key="3">
    <source>
        <dbReference type="ARBA" id="ARBA00022553"/>
    </source>
</evidence>
<feature type="transmembrane region" description="Helical" evidence="9">
    <location>
        <begin position="12"/>
        <end position="29"/>
    </location>
</feature>
<dbReference type="Gene3D" id="3.30.565.10">
    <property type="entry name" value="Histidine kinase-like ATPase, C-terminal domain"/>
    <property type="match status" value="1"/>
</dbReference>
<dbReference type="GO" id="GO:0005524">
    <property type="term" value="F:ATP binding"/>
    <property type="evidence" value="ECO:0007669"/>
    <property type="project" value="UniProtKB-KW"/>
</dbReference>
<keyword evidence="8" id="KW-0902">Two-component regulatory system</keyword>
<feature type="domain" description="DUF7134" evidence="11">
    <location>
        <begin position="4"/>
        <end position="153"/>
    </location>
</feature>
<accession>K6X7R5</accession>
<evidence type="ECO:0000259" key="10">
    <source>
        <dbReference type="Pfam" id="PF07730"/>
    </source>
</evidence>
<dbReference type="InterPro" id="IPR011712">
    <property type="entry name" value="Sig_transdc_His_kin_sub3_dim/P"/>
</dbReference>
<dbReference type="InterPro" id="IPR050482">
    <property type="entry name" value="Sensor_HK_TwoCompSys"/>
</dbReference>
<evidence type="ECO:0000256" key="8">
    <source>
        <dbReference type="ARBA" id="ARBA00023012"/>
    </source>
</evidence>
<organism evidence="12 13">
    <name type="scientific">Kineosphaera limosa NBRC 100340</name>
    <dbReference type="NCBI Taxonomy" id="1184609"/>
    <lineage>
        <taxon>Bacteria</taxon>
        <taxon>Bacillati</taxon>
        <taxon>Actinomycetota</taxon>
        <taxon>Actinomycetes</taxon>
        <taxon>Micrococcales</taxon>
        <taxon>Dermatophilaceae</taxon>
        <taxon>Kineosphaera</taxon>
    </lineage>
</organism>
<evidence type="ECO:0000256" key="4">
    <source>
        <dbReference type="ARBA" id="ARBA00022679"/>
    </source>
</evidence>
<dbReference type="AlphaFoldDB" id="K6X7R5"/>
<evidence type="ECO:0000256" key="9">
    <source>
        <dbReference type="SAM" id="Phobius"/>
    </source>
</evidence>
<comment type="catalytic activity">
    <reaction evidence="1">
        <text>ATP + protein L-histidine = ADP + protein N-phospho-L-histidine.</text>
        <dbReference type="EC" id="2.7.13.3"/>
    </reaction>
</comment>
<evidence type="ECO:0000259" key="11">
    <source>
        <dbReference type="Pfam" id="PF23539"/>
    </source>
</evidence>
<keyword evidence="9" id="KW-1133">Transmembrane helix</keyword>
<keyword evidence="4" id="KW-0808">Transferase</keyword>
<sequence length="435" mass="45403">MTTRRPPPGDLLLGAVGLAVTVLIAIAAFDHGLTWYTVAEVLIHVGLCATLLTRRLYRRASFVATYALLAALAVVVAAAPINLGVSPIILAAPLALYVVARHEPAAWGVVALLLGIAGTFFSPVNRMAGGPGLLVPVMILGMVGTYLWASGRRRTELAYADRLDRERAEHERELARGIARAQLDERVRIAREVHDVVAHRLAVVSVQSNTALAIGTPEQMRTALTGVKEASRSALSELRALLGVLRDGQPGRDVGGDLARLDDLVAATRDAGIDLVADLPDPATLAAWQNSWPAGIRLALVRVVQESLSNVVKHAGSQATARLRITLDEGECVVSVVNDLNSSLHSSLNSSVGNGPPGVGGGVATGAGLGLVGLAERMALVGGRFSAGPISEGFAVQAWLPMTTEPVTTEPIATEPIATEPIATEPIATEGEAAQ</sequence>
<comment type="caution">
    <text evidence="12">The sequence shown here is derived from an EMBL/GenBank/DDBJ whole genome shotgun (WGS) entry which is preliminary data.</text>
</comment>
<dbReference type="Pfam" id="PF07730">
    <property type="entry name" value="HisKA_3"/>
    <property type="match status" value="1"/>
</dbReference>
<feature type="transmembrane region" description="Helical" evidence="9">
    <location>
        <begin position="105"/>
        <end position="124"/>
    </location>
</feature>
<dbReference type="OrthoDB" id="227596at2"/>
<dbReference type="GO" id="GO:0016020">
    <property type="term" value="C:membrane"/>
    <property type="evidence" value="ECO:0007669"/>
    <property type="project" value="InterPro"/>
</dbReference>
<dbReference type="PANTHER" id="PTHR24421">
    <property type="entry name" value="NITRATE/NITRITE SENSOR PROTEIN NARX-RELATED"/>
    <property type="match status" value="1"/>
</dbReference>
<keyword evidence="3" id="KW-0597">Phosphoprotein</keyword>
<evidence type="ECO:0000256" key="5">
    <source>
        <dbReference type="ARBA" id="ARBA00022741"/>
    </source>
</evidence>
<dbReference type="InterPro" id="IPR036890">
    <property type="entry name" value="HATPase_C_sf"/>
</dbReference>
<dbReference type="GO" id="GO:0000155">
    <property type="term" value="F:phosphorelay sensor kinase activity"/>
    <property type="evidence" value="ECO:0007669"/>
    <property type="project" value="InterPro"/>
</dbReference>
<keyword evidence="5" id="KW-0547">Nucleotide-binding</keyword>
<dbReference type="STRING" id="1184609.KILIM_012_00080"/>
<reference evidence="12 13" key="1">
    <citation type="submission" date="2012-08" db="EMBL/GenBank/DDBJ databases">
        <title>Whole genome shotgun sequence of Kineosphaera limosa NBRC 100340.</title>
        <authorList>
            <person name="Yoshida I."/>
            <person name="Isaki S."/>
            <person name="Hosoyama A."/>
            <person name="Tsuchikane K."/>
            <person name="Katsumata H."/>
            <person name="Ando Y."/>
            <person name="Ohji S."/>
            <person name="Hamada M."/>
            <person name="Tamura T."/>
            <person name="Yamazoe A."/>
            <person name="Yamazaki S."/>
            <person name="Fujita N."/>
        </authorList>
    </citation>
    <scope>NUCLEOTIDE SEQUENCE [LARGE SCALE GENOMIC DNA]</scope>
    <source>
        <strain evidence="12 13">NBRC 100340</strain>
    </source>
</reference>
<proteinExistence type="predicted"/>
<feature type="transmembrane region" description="Helical" evidence="9">
    <location>
        <begin position="35"/>
        <end position="54"/>
    </location>
</feature>
<dbReference type="EC" id="2.7.13.3" evidence="2"/>
<dbReference type="PANTHER" id="PTHR24421:SF10">
    <property type="entry name" value="NITRATE_NITRITE SENSOR PROTEIN NARQ"/>
    <property type="match status" value="1"/>
</dbReference>
<name>K6X7R5_9MICO</name>
<evidence type="ECO:0000256" key="6">
    <source>
        <dbReference type="ARBA" id="ARBA00022777"/>
    </source>
</evidence>
<dbReference type="InterPro" id="IPR055558">
    <property type="entry name" value="DUF7134"/>
</dbReference>
<dbReference type="Proteomes" id="UP000008366">
    <property type="component" value="Unassembled WGS sequence"/>
</dbReference>
<evidence type="ECO:0000256" key="1">
    <source>
        <dbReference type="ARBA" id="ARBA00000085"/>
    </source>
</evidence>
<evidence type="ECO:0000313" key="13">
    <source>
        <dbReference type="Proteomes" id="UP000008366"/>
    </source>
</evidence>
<dbReference type="Pfam" id="PF23539">
    <property type="entry name" value="DUF7134"/>
    <property type="match status" value="1"/>
</dbReference>
<keyword evidence="6 12" id="KW-0418">Kinase</keyword>
<feature type="transmembrane region" description="Helical" evidence="9">
    <location>
        <begin position="131"/>
        <end position="149"/>
    </location>
</feature>
<dbReference type="Gene3D" id="1.20.5.1930">
    <property type="match status" value="1"/>
</dbReference>
<keyword evidence="7" id="KW-0067">ATP-binding</keyword>
<dbReference type="eggNOG" id="COG4585">
    <property type="taxonomic scope" value="Bacteria"/>
</dbReference>
<evidence type="ECO:0000313" key="12">
    <source>
        <dbReference type="EMBL" id="GAB94824.1"/>
    </source>
</evidence>
<dbReference type="RefSeq" id="WP_006591356.1">
    <property type="nucleotide sequence ID" value="NZ_BAHD01000012.1"/>
</dbReference>
<keyword evidence="9" id="KW-0812">Transmembrane</keyword>
<gene>
    <name evidence="12" type="ORF">KILIM_012_00080</name>
</gene>
<keyword evidence="9" id="KW-0472">Membrane</keyword>
<dbReference type="GO" id="GO:0046983">
    <property type="term" value="F:protein dimerization activity"/>
    <property type="evidence" value="ECO:0007669"/>
    <property type="project" value="InterPro"/>
</dbReference>
<feature type="domain" description="Signal transduction histidine kinase subgroup 3 dimerisation and phosphoacceptor" evidence="10">
    <location>
        <begin position="185"/>
        <end position="248"/>
    </location>
</feature>
<feature type="transmembrane region" description="Helical" evidence="9">
    <location>
        <begin position="66"/>
        <end position="99"/>
    </location>
</feature>
<evidence type="ECO:0000256" key="7">
    <source>
        <dbReference type="ARBA" id="ARBA00022840"/>
    </source>
</evidence>
<protein>
    <recommendedName>
        <fullName evidence="2">histidine kinase</fullName>
        <ecNumber evidence="2">2.7.13.3</ecNumber>
    </recommendedName>
</protein>
<dbReference type="EMBL" id="BAHD01000012">
    <property type="protein sequence ID" value="GAB94824.1"/>
    <property type="molecule type" value="Genomic_DNA"/>
</dbReference>
<keyword evidence="13" id="KW-1185">Reference proteome</keyword>